<name>A0A183UVL2_TOXCA</name>
<dbReference type="Proteomes" id="UP000050794">
    <property type="component" value="Unassembled WGS sequence"/>
</dbReference>
<sequence>MKNPDAGILYVNDGLIDMYQTLLKDTKNLQQSGSNLDREQIQKVVTKVNRKFLISSLLFVCLSRTTKIVTLAH</sequence>
<dbReference type="AlphaFoldDB" id="A0A183UVL2"/>
<protein>
    <submittedName>
        <fullName evidence="3">Histidine kinase</fullName>
    </submittedName>
</protein>
<evidence type="ECO:0000313" key="3">
    <source>
        <dbReference type="WBParaSite" id="TCNE_0001253201-mRNA-1"/>
    </source>
</evidence>
<evidence type="ECO:0000313" key="2">
    <source>
        <dbReference type="Proteomes" id="UP000050794"/>
    </source>
</evidence>
<organism evidence="2 3">
    <name type="scientific">Toxocara canis</name>
    <name type="common">Canine roundworm</name>
    <dbReference type="NCBI Taxonomy" id="6265"/>
    <lineage>
        <taxon>Eukaryota</taxon>
        <taxon>Metazoa</taxon>
        <taxon>Ecdysozoa</taxon>
        <taxon>Nematoda</taxon>
        <taxon>Chromadorea</taxon>
        <taxon>Rhabditida</taxon>
        <taxon>Spirurina</taxon>
        <taxon>Ascaridomorpha</taxon>
        <taxon>Ascaridoidea</taxon>
        <taxon>Toxocaridae</taxon>
        <taxon>Toxocara</taxon>
    </lineage>
</organism>
<evidence type="ECO:0000313" key="1">
    <source>
        <dbReference type="EMBL" id="VDM43853.1"/>
    </source>
</evidence>
<proteinExistence type="predicted"/>
<dbReference type="WBParaSite" id="TCNE_0001253201-mRNA-1">
    <property type="protein sequence ID" value="TCNE_0001253201-mRNA-1"/>
    <property type="gene ID" value="TCNE_0001253201"/>
</dbReference>
<keyword evidence="2" id="KW-1185">Reference proteome</keyword>
<reference evidence="3" key="1">
    <citation type="submission" date="2016-06" db="UniProtKB">
        <authorList>
            <consortium name="WormBaseParasite"/>
        </authorList>
    </citation>
    <scope>IDENTIFICATION</scope>
</reference>
<reference evidence="1 2" key="2">
    <citation type="submission" date="2018-11" db="EMBL/GenBank/DDBJ databases">
        <authorList>
            <consortium name="Pathogen Informatics"/>
        </authorList>
    </citation>
    <scope>NUCLEOTIDE SEQUENCE [LARGE SCALE GENOMIC DNA]</scope>
</reference>
<accession>A0A183UVL2</accession>
<gene>
    <name evidence="1" type="ORF">TCNE_LOCUS12532</name>
</gene>
<dbReference type="EMBL" id="UYWY01021310">
    <property type="protein sequence ID" value="VDM43853.1"/>
    <property type="molecule type" value="Genomic_DNA"/>
</dbReference>